<name>A0A0H3PD33_CAMJJ</name>
<dbReference type="KEGG" id="cjj:CJJ81176_1020"/>
<reference evidence="2" key="1">
    <citation type="submission" date="2006-12" db="EMBL/GenBank/DDBJ databases">
        <authorList>
            <person name="Fouts D.E."/>
            <person name="Nelson K.E."/>
            <person name="Sebastian Y."/>
        </authorList>
    </citation>
    <scope>NUCLEOTIDE SEQUENCE [LARGE SCALE GENOMIC DNA]</scope>
    <source>
        <strain evidence="2">81-176</strain>
    </source>
</reference>
<dbReference type="InterPro" id="IPR013078">
    <property type="entry name" value="His_Pase_superF_clade-1"/>
</dbReference>
<evidence type="ECO:0000313" key="2">
    <source>
        <dbReference type="Proteomes" id="UP000000646"/>
    </source>
</evidence>
<dbReference type="HOGENOM" id="CLU_084603_2_2_7"/>
<dbReference type="Proteomes" id="UP000000646">
    <property type="component" value="Chromosome"/>
</dbReference>
<dbReference type="EMBL" id="CP000538">
    <property type="protein sequence ID" value="EAQ72233.1"/>
    <property type="molecule type" value="Genomic_DNA"/>
</dbReference>
<proteinExistence type="predicted"/>
<protein>
    <submittedName>
        <fullName evidence="1">Phosphohistidine phosphatase SixA</fullName>
        <ecNumber evidence="1">3.1.3.-</ecNumber>
    </submittedName>
</protein>
<gene>
    <name evidence="1" type="primary">sixA</name>
    <name evidence="1" type="ordered locus">CJJ81176_1020</name>
</gene>
<dbReference type="EC" id="3.1.3.-" evidence="1"/>
<dbReference type="AlphaFoldDB" id="A0A0H3PD33"/>
<keyword evidence="1" id="KW-0378">Hydrolase</keyword>
<dbReference type="InterPro" id="IPR029033">
    <property type="entry name" value="His_PPase_superfam"/>
</dbReference>
<dbReference type="eggNOG" id="COG2062">
    <property type="taxonomic scope" value="Bacteria"/>
</dbReference>
<dbReference type="GO" id="GO:0016787">
    <property type="term" value="F:hydrolase activity"/>
    <property type="evidence" value="ECO:0007669"/>
    <property type="project" value="UniProtKB-KW"/>
</dbReference>
<organism evidence="1 2">
    <name type="scientific">Campylobacter jejuni subsp. jejuni serotype O:23/36 (strain 81-176)</name>
    <dbReference type="NCBI Taxonomy" id="354242"/>
    <lineage>
        <taxon>Bacteria</taxon>
        <taxon>Pseudomonadati</taxon>
        <taxon>Campylobacterota</taxon>
        <taxon>Epsilonproteobacteria</taxon>
        <taxon>Campylobacterales</taxon>
        <taxon>Campylobacteraceae</taxon>
        <taxon>Campylobacter</taxon>
    </lineage>
</organism>
<sequence>MKKIYIIRHAKASKSGDIDDFERKLTKSGKEDLKKLFKNLALHEIHPDLVLSSPAVRTAKTAKKIAKFYNFDKNKICFDERLYLCNVENLLKILQDIDDEFNEVFLVGHNPGLMELGELLSSLCLASFPTSSILCLEFDIKEFKNLKKHSGKLVFFEHVRKLKEEKDLGF</sequence>
<accession>A0A0H3PD33</accession>
<evidence type="ECO:0000313" key="1">
    <source>
        <dbReference type="EMBL" id="EAQ72233.1"/>
    </source>
</evidence>
<dbReference type="Gene3D" id="3.40.50.1240">
    <property type="entry name" value="Phosphoglycerate mutase-like"/>
    <property type="match status" value="1"/>
</dbReference>
<dbReference type="Pfam" id="PF00300">
    <property type="entry name" value="His_Phos_1"/>
    <property type="match status" value="1"/>
</dbReference>
<dbReference type="RefSeq" id="WP_002853673.1">
    <property type="nucleotide sequence ID" value="NC_008787.1"/>
</dbReference>
<dbReference type="SUPFAM" id="SSF53254">
    <property type="entry name" value="Phosphoglycerate mutase-like"/>
    <property type="match status" value="1"/>
</dbReference>
<dbReference type="CDD" id="cd07067">
    <property type="entry name" value="HP_PGM_like"/>
    <property type="match status" value="1"/>
</dbReference>